<feature type="compositionally biased region" description="Pro residues" evidence="3">
    <location>
        <begin position="70"/>
        <end position="91"/>
    </location>
</feature>
<evidence type="ECO:0000313" key="5">
    <source>
        <dbReference type="Proteomes" id="UP000230423"/>
    </source>
</evidence>
<proteinExistence type="predicted"/>
<name>A0A2G9V1R2_TELCI</name>
<organism evidence="4 5">
    <name type="scientific">Teladorsagia circumcincta</name>
    <name type="common">Brown stomach worm</name>
    <name type="synonym">Ostertagia circumcincta</name>
    <dbReference type="NCBI Taxonomy" id="45464"/>
    <lineage>
        <taxon>Eukaryota</taxon>
        <taxon>Metazoa</taxon>
        <taxon>Ecdysozoa</taxon>
        <taxon>Nematoda</taxon>
        <taxon>Chromadorea</taxon>
        <taxon>Rhabditida</taxon>
        <taxon>Rhabditina</taxon>
        <taxon>Rhabditomorpha</taxon>
        <taxon>Strongyloidea</taxon>
        <taxon>Trichostrongylidae</taxon>
        <taxon>Teladorsagia</taxon>
    </lineage>
</organism>
<dbReference type="Proteomes" id="UP000230423">
    <property type="component" value="Unassembled WGS sequence"/>
</dbReference>
<sequence>MTPNRSRRRPITTKYSSYPRDDPAPYYPYPYAYQRYPPQGYAPYGYPPYGYPSQYYPPEGYPPDGYSPEGYPPQGYPPEGYPPQGYPPQGYPPKGYSREDSPAEDSHPKKRRSRSRESDRSGGHPKGQKITKEIIKLKGKEQNPNVFFALYQLKILKKEETFDVVVTVLQPGLIARPMMTIEKSTN</sequence>
<evidence type="ECO:0000256" key="3">
    <source>
        <dbReference type="SAM" id="MobiDB-lite"/>
    </source>
</evidence>
<protein>
    <recommendedName>
        <fullName evidence="1">Rhodopsin</fullName>
    </recommendedName>
</protein>
<evidence type="ECO:0000256" key="1">
    <source>
        <dbReference type="ARBA" id="ARBA00013487"/>
    </source>
</evidence>
<feature type="compositionally biased region" description="Basic and acidic residues" evidence="3">
    <location>
        <begin position="96"/>
        <end position="107"/>
    </location>
</feature>
<keyword evidence="5" id="KW-1185">Reference proteome</keyword>
<feature type="compositionally biased region" description="Low complexity" evidence="3">
    <location>
        <begin position="51"/>
        <end position="69"/>
    </location>
</feature>
<feature type="compositionally biased region" description="Low complexity" evidence="3">
    <location>
        <begin position="29"/>
        <end position="44"/>
    </location>
</feature>
<dbReference type="InterPro" id="IPR006031">
    <property type="entry name" value="XYPPX"/>
</dbReference>
<dbReference type="Pfam" id="PF02162">
    <property type="entry name" value="XYPPX"/>
    <property type="match status" value="3"/>
</dbReference>
<gene>
    <name evidence="4" type="ORF">TELCIR_01503</name>
</gene>
<dbReference type="EMBL" id="KZ345053">
    <property type="protein sequence ID" value="PIO76439.1"/>
    <property type="molecule type" value="Genomic_DNA"/>
</dbReference>
<dbReference type="AlphaFoldDB" id="A0A2G9V1R2"/>
<dbReference type="PRINTS" id="PR00239">
    <property type="entry name" value="RHODOPSNTAIL"/>
</dbReference>
<feature type="compositionally biased region" description="Basic residues" evidence="3">
    <location>
        <begin position="1"/>
        <end position="11"/>
    </location>
</feature>
<reference evidence="4 5" key="1">
    <citation type="submission" date="2015-09" db="EMBL/GenBank/DDBJ databases">
        <title>Draft genome of the parasitic nematode Teladorsagia circumcincta isolate WARC Sus (inbred).</title>
        <authorList>
            <person name="Mitreva M."/>
        </authorList>
    </citation>
    <scope>NUCLEOTIDE SEQUENCE [LARGE SCALE GENOMIC DNA]</scope>
    <source>
        <strain evidence="4 5">S</strain>
    </source>
</reference>
<comment type="subcellular location">
    <subcellularLocation>
        <location evidence="2">Cell projection</location>
        <location evidence="2">Rhabdomere membrane</location>
        <topology evidence="2">Multi-pass membrane protein</topology>
    </subcellularLocation>
</comment>
<accession>A0A2G9V1R2</accession>
<feature type="region of interest" description="Disordered" evidence="3">
    <location>
        <begin position="1"/>
        <end position="131"/>
    </location>
</feature>
<evidence type="ECO:0000313" key="4">
    <source>
        <dbReference type="EMBL" id="PIO76439.1"/>
    </source>
</evidence>
<evidence type="ECO:0000256" key="2">
    <source>
        <dbReference type="ARBA" id="ARBA00043946"/>
    </source>
</evidence>